<evidence type="ECO:0000259" key="1">
    <source>
        <dbReference type="Pfam" id="PF22946"/>
    </source>
</evidence>
<dbReference type="OrthoDB" id="62528at2759"/>
<name>A0A8S9WUG7_APOLU</name>
<dbReference type="EMBL" id="WIXP02000014">
    <property type="protein sequence ID" value="KAF6199728.1"/>
    <property type="molecule type" value="Genomic_DNA"/>
</dbReference>
<feature type="domain" description="CPC1/SPEF2" evidence="1">
    <location>
        <begin position="40"/>
        <end position="115"/>
    </location>
</feature>
<keyword evidence="3" id="KW-1185">Reference proteome</keyword>
<accession>A0A8S9WUG7</accession>
<dbReference type="InterPro" id="IPR054517">
    <property type="entry name" value="SPEF2_D5"/>
</dbReference>
<dbReference type="Proteomes" id="UP000466442">
    <property type="component" value="Unassembled WGS sequence"/>
</dbReference>
<dbReference type="AlphaFoldDB" id="A0A8S9WUG7"/>
<gene>
    <name evidence="2" type="ORF">GE061_006026</name>
</gene>
<reference evidence="2" key="1">
    <citation type="journal article" date="2021" name="Mol. Ecol. Resour.">
        <title>Apolygus lucorum genome provides insights into omnivorousness and mesophyll feeding.</title>
        <authorList>
            <person name="Liu Y."/>
            <person name="Liu H."/>
            <person name="Wang H."/>
            <person name="Huang T."/>
            <person name="Liu B."/>
            <person name="Yang B."/>
            <person name="Yin L."/>
            <person name="Li B."/>
            <person name="Zhang Y."/>
            <person name="Zhang S."/>
            <person name="Jiang F."/>
            <person name="Zhang X."/>
            <person name="Ren Y."/>
            <person name="Wang B."/>
            <person name="Wang S."/>
            <person name="Lu Y."/>
            <person name="Wu K."/>
            <person name="Fan W."/>
            <person name="Wang G."/>
        </authorList>
    </citation>
    <scope>NUCLEOTIDE SEQUENCE</scope>
    <source>
        <strain evidence="2">12Hb</strain>
    </source>
</reference>
<dbReference type="Pfam" id="PF22946">
    <property type="entry name" value="SPEF2_D5"/>
    <property type="match status" value="1"/>
</dbReference>
<evidence type="ECO:0000313" key="3">
    <source>
        <dbReference type="Proteomes" id="UP000466442"/>
    </source>
</evidence>
<protein>
    <recommendedName>
        <fullName evidence="1">CPC1/SPEF2 domain-containing protein</fullName>
    </recommendedName>
</protein>
<sequence>MHDNYKNFFEFSNYVDDLAEDEYGTADNVLPKQIKSVRKENVREREMERVLELHKRLWEEKLRVKRDHFKLDARKIVRDLINHAMKICDFRREFHEDPSQKILDEWKSLFIKELPVLREPKSFVNRLLEEDPVENPAILKTVQDDARIDAAQPADLAQTGVHGWKMCNLLKNAATI</sequence>
<evidence type="ECO:0000313" key="2">
    <source>
        <dbReference type="EMBL" id="KAF6199728.1"/>
    </source>
</evidence>
<proteinExistence type="predicted"/>
<organism evidence="2 3">
    <name type="scientific">Apolygus lucorum</name>
    <name type="common">Small green plant bug</name>
    <name type="synonym">Lygocoris lucorum</name>
    <dbReference type="NCBI Taxonomy" id="248454"/>
    <lineage>
        <taxon>Eukaryota</taxon>
        <taxon>Metazoa</taxon>
        <taxon>Ecdysozoa</taxon>
        <taxon>Arthropoda</taxon>
        <taxon>Hexapoda</taxon>
        <taxon>Insecta</taxon>
        <taxon>Pterygota</taxon>
        <taxon>Neoptera</taxon>
        <taxon>Paraneoptera</taxon>
        <taxon>Hemiptera</taxon>
        <taxon>Heteroptera</taxon>
        <taxon>Panheteroptera</taxon>
        <taxon>Cimicomorpha</taxon>
        <taxon>Miridae</taxon>
        <taxon>Mirini</taxon>
        <taxon>Apolygus</taxon>
    </lineage>
</organism>
<comment type="caution">
    <text evidence="2">The sequence shown here is derived from an EMBL/GenBank/DDBJ whole genome shotgun (WGS) entry which is preliminary data.</text>
</comment>